<dbReference type="InterPro" id="IPR058240">
    <property type="entry name" value="rSAM_sf"/>
</dbReference>
<dbReference type="EMBL" id="MGIT01000001">
    <property type="protein sequence ID" value="OGM93360.1"/>
    <property type="molecule type" value="Genomic_DNA"/>
</dbReference>
<evidence type="ECO:0000313" key="6">
    <source>
        <dbReference type="Proteomes" id="UP000176422"/>
    </source>
</evidence>
<evidence type="ECO:0000313" key="5">
    <source>
        <dbReference type="EMBL" id="OGM93360.1"/>
    </source>
</evidence>
<keyword evidence="1" id="KW-0949">S-adenosyl-L-methionine</keyword>
<keyword evidence="2" id="KW-0479">Metal-binding</keyword>
<dbReference type="InterPro" id="IPR007197">
    <property type="entry name" value="rSAM"/>
</dbReference>
<gene>
    <name evidence="5" type="ORF">A2372_03155</name>
</gene>
<dbReference type="GO" id="GO:0003824">
    <property type="term" value="F:catalytic activity"/>
    <property type="evidence" value="ECO:0007669"/>
    <property type="project" value="InterPro"/>
</dbReference>
<evidence type="ECO:0008006" key="7">
    <source>
        <dbReference type="Google" id="ProtNLM"/>
    </source>
</evidence>
<evidence type="ECO:0000256" key="4">
    <source>
        <dbReference type="ARBA" id="ARBA00023014"/>
    </source>
</evidence>
<organism evidence="5 6">
    <name type="scientific">Candidatus Wolfebacteria bacterium RIFOXYB1_FULL_54_12</name>
    <dbReference type="NCBI Taxonomy" id="1802559"/>
    <lineage>
        <taxon>Bacteria</taxon>
        <taxon>Candidatus Wolfeibacteriota</taxon>
    </lineage>
</organism>
<dbReference type="Proteomes" id="UP000176422">
    <property type="component" value="Unassembled WGS sequence"/>
</dbReference>
<proteinExistence type="predicted"/>
<accession>A0A1F8DXV1</accession>
<evidence type="ECO:0000256" key="1">
    <source>
        <dbReference type="ARBA" id="ARBA00022691"/>
    </source>
</evidence>
<keyword evidence="4" id="KW-0411">Iron-sulfur</keyword>
<sequence>MALGFEGSKGILTEDGESGLSRNIRPTFQELTWWAARRELSFDEFILEVRRLPLRMSVSAFANDRCDFGCPYCYLRKRDAFSEALPTAQEIASIANEIGAADFSIVGMEPLETWDRTKLLLQSVMTNRKAMITNTRHLTPDIARWLGENDIRTDFSIGGSKKGYEATLQKARLLADAGVKATASCIVSSGGVNPYEIIKDISGLGFPMMFFPLCDIGELAAESNKRFSRFMNSLWGEKLTTPVMGKTDFLSPDLLRLSWKEHFGVVNFSDLRIDLDEGFLVRQISKNLLFGVYPFPGEFINRIRIDADGALTTCQHMQVSLRERMAVVGSLRLQPARWLELEDISAYHRQYWENYRRG</sequence>
<dbReference type="GO" id="GO:0051536">
    <property type="term" value="F:iron-sulfur cluster binding"/>
    <property type="evidence" value="ECO:0007669"/>
    <property type="project" value="UniProtKB-KW"/>
</dbReference>
<evidence type="ECO:0000256" key="3">
    <source>
        <dbReference type="ARBA" id="ARBA00023004"/>
    </source>
</evidence>
<dbReference type="AlphaFoldDB" id="A0A1F8DXV1"/>
<reference evidence="5 6" key="1">
    <citation type="journal article" date="2016" name="Nat. Commun.">
        <title>Thousands of microbial genomes shed light on interconnected biogeochemical processes in an aquifer system.</title>
        <authorList>
            <person name="Anantharaman K."/>
            <person name="Brown C.T."/>
            <person name="Hug L.A."/>
            <person name="Sharon I."/>
            <person name="Castelle C.J."/>
            <person name="Probst A.J."/>
            <person name="Thomas B.C."/>
            <person name="Singh A."/>
            <person name="Wilkins M.J."/>
            <person name="Karaoz U."/>
            <person name="Brodie E.L."/>
            <person name="Williams K.H."/>
            <person name="Hubbard S.S."/>
            <person name="Banfield J.F."/>
        </authorList>
    </citation>
    <scope>NUCLEOTIDE SEQUENCE [LARGE SCALE GENOMIC DNA]</scope>
</reference>
<dbReference type="STRING" id="1802559.A2372_03155"/>
<evidence type="ECO:0000256" key="2">
    <source>
        <dbReference type="ARBA" id="ARBA00022723"/>
    </source>
</evidence>
<comment type="caution">
    <text evidence="5">The sequence shown here is derived from an EMBL/GenBank/DDBJ whole genome shotgun (WGS) entry which is preliminary data.</text>
</comment>
<dbReference type="InterPro" id="IPR013785">
    <property type="entry name" value="Aldolase_TIM"/>
</dbReference>
<dbReference type="Gene3D" id="3.20.20.70">
    <property type="entry name" value="Aldolase class I"/>
    <property type="match status" value="1"/>
</dbReference>
<dbReference type="SUPFAM" id="SSF102114">
    <property type="entry name" value="Radical SAM enzymes"/>
    <property type="match status" value="1"/>
</dbReference>
<dbReference type="CDD" id="cd01335">
    <property type="entry name" value="Radical_SAM"/>
    <property type="match status" value="1"/>
</dbReference>
<dbReference type="GO" id="GO:0046872">
    <property type="term" value="F:metal ion binding"/>
    <property type="evidence" value="ECO:0007669"/>
    <property type="project" value="UniProtKB-KW"/>
</dbReference>
<keyword evidence="3" id="KW-0408">Iron</keyword>
<dbReference type="SFLD" id="SFLDS00029">
    <property type="entry name" value="Radical_SAM"/>
    <property type="match status" value="1"/>
</dbReference>
<protein>
    <recommendedName>
        <fullName evidence="7">Radical SAM core domain-containing protein</fullName>
    </recommendedName>
</protein>
<name>A0A1F8DXV1_9BACT</name>